<keyword evidence="3" id="KW-1185">Reference proteome</keyword>
<dbReference type="InterPro" id="IPR036866">
    <property type="entry name" value="RibonucZ/Hydroxyglut_hydro"/>
</dbReference>
<dbReference type="SUPFAM" id="SSF56281">
    <property type="entry name" value="Metallo-hydrolase/oxidoreductase"/>
    <property type="match status" value="1"/>
</dbReference>
<gene>
    <name evidence="2" type="ordered locus">Deipr_1460</name>
</gene>
<dbReference type="Proteomes" id="UP000007718">
    <property type="component" value="Chromosome"/>
</dbReference>
<dbReference type="eggNOG" id="COG0491">
    <property type="taxonomic scope" value="Bacteria"/>
</dbReference>
<dbReference type="Gene3D" id="3.60.15.10">
    <property type="entry name" value="Ribonuclease Z/Hydroxyacylglutathione hydrolase-like"/>
    <property type="match status" value="1"/>
</dbReference>
<dbReference type="STRING" id="693977.Deipr_1460"/>
<dbReference type="PANTHER" id="PTHR42951">
    <property type="entry name" value="METALLO-BETA-LACTAMASE DOMAIN-CONTAINING"/>
    <property type="match status" value="1"/>
</dbReference>
<evidence type="ECO:0000313" key="3">
    <source>
        <dbReference type="Proteomes" id="UP000007718"/>
    </source>
</evidence>
<reference evidence="3" key="1">
    <citation type="submission" date="2011-02" db="EMBL/GenBank/DDBJ databases">
        <title>The complete sequence of chromosome of Deinococcus proteolyticus DSM 20540.</title>
        <authorList>
            <consortium name="US DOE Joint Genome Institute (JGI-PGF)"/>
            <person name="Lucas S."/>
            <person name="Copeland A."/>
            <person name="Lapidus A."/>
            <person name="Bruce D."/>
            <person name="Goodwin L."/>
            <person name="Pitluck S."/>
            <person name="Kyrpides N."/>
            <person name="Mavromatis K."/>
            <person name="Pagani I."/>
            <person name="Ivanova N."/>
            <person name="Ovchinnikova G."/>
            <person name="Zeytun A."/>
            <person name="Detter J.C."/>
            <person name="Han C."/>
            <person name="Land M."/>
            <person name="Hauser L."/>
            <person name="Markowitz V."/>
            <person name="Cheng J.-F."/>
            <person name="Hugenholtz P."/>
            <person name="Woyke T."/>
            <person name="Wu D."/>
            <person name="Pukall R."/>
            <person name="Steenblock K."/>
            <person name="Brambilla E."/>
            <person name="Klenk H.-P."/>
            <person name="Eisen J.A."/>
        </authorList>
    </citation>
    <scope>NUCLEOTIDE SEQUENCE [LARGE SCALE GENOMIC DNA]</scope>
    <source>
        <strain evidence="3">ATCC 35074 / DSM 20540 / JCM 6276 / NBRC 101906 / NCIMB 13154 / VKM Ac-1939 / CCM 2703 / MRP</strain>
    </source>
</reference>
<dbReference type="InterPro" id="IPR050855">
    <property type="entry name" value="NDM-1-like"/>
</dbReference>
<reference evidence="2 3" key="2">
    <citation type="journal article" date="2012" name="Stand. Genomic Sci.">
        <title>Complete genome sequence of the orange-red pigmented, radioresistant Deinococcus proteolyticus type strain (MRP(T)).</title>
        <authorList>
            <person name="Copeland A."/>
            <person name="Zeytun A."/>
            <person name="Yassawong M."/>
            <person name="Nolan M."/>
            <person name="Lucas S."/>
            <person name="Hammon N."/>
            <person name="Deshpande S."/>
            <person name="Cheng J.F."/>
            <person name="Han C."/>
            <person name="Tapia R."/>
            <person name="Goodwin L.A."/>
            <person name="Pitluck S."/>
            <person name="Mavromatis K."/>
            <person name="Liolios K."/>
            <person name="Pagani I."/>
            <person name="Ivanova N."/>
            <person name="Mikhailova N."/>
            <person name="Pati A."/>
            <person name="Chen A."/>
            <person name="Palaniappan K."/>
            <person name="Land M."/>
            <person name="Hauser L."/>
            <person name="Jeffries C.D."/>
            <person name="Brambilla E.M."/>
            <person name="Rohde M."/>
            <person name="Sikorski J."/>
            <person name="Pukall R."/>
            <person name="Goker M."/>
            <person name="Detter J.C."/>
            <person name="Woyke T."/>
            <person name="Bristow J."/>
            <person name="Eisen J.A."/>
            <person name="Markowitz V."/>
            <person name="Hugenholtz P."/>
            <person name="Kyrpides N.C."/>
            <person name="Klenk H.P."/>
            <person name="Lapidus A."/>
        </authorList>
    </citation>
    <scope>NUCLEOTIDE SEQUENCE [LARGE SCALE GENOMIC DNA]</scope>
    <source>
        <strain evidence="3">ATCC 35074 / DSM 20540 / JCM 6276 / NBRC 101906 / NCIMB 13154 / VKM Ac-1939 / CCM 2703 / MRP</strain>
    </source>
</reference>
<name>F0RJN1_DEIPM</name>
<feature type="domain" description="Metallo-beta-lactamase" evidence="1">
    <location>
        <begin position="37"/>
        <end position="244"/>
    </location>
</feature>
<dbReference type="InterPro" id="IPR001279">
    <property type="entry name" value="Metallo-B-lactamas"/>
</dbReference>
<dbReference type="KEGG" id="dpt:Deipr_1460"/>
<dbReference type="Pfam" id="PF00753">
    <property type="entry name" value="Lactamase_B"/>
    <property type="match status" value="1"/>
</dbReference>
<dbReference type="HOGENOM" id="CLU_030571_2_0_0"/>
<dbReference type="OrthoDB" id="9802248at2"/>
<dbReference type="CDD" id="cd07721">
    <property type="entry name" value="yflN-like_MBL-fold"/>
    <property type="match status" value="1"/>
</dbReference>
<dbReference type="RefSeq" id="WP_013615209.1">
    <property type="nucleotide sequence ID" value="NC_015161.1"/>
</dbReference>
<dbReference type="PANTHER" id="PTHR42951:SF17">
    <property type="entry name" value="METALLO-BETA-LACTAMASE DOMAIN-CONTAINING PROTEIN"/>
    <property type="match status" value="1"/>
</dbReference>
<evidence type="ECO:0000313" key="2">
    <source>
        <dbReference type="EMBL" id="ADY26601.1"/>
    </source>
</evidence>
<sequence>MRVSFQLTAPPSGAPAVSSFGGIQALRRDLYRVRLPLVNVFLLGEPGGPWVLVDAGMPGTAELILRAAREIHGARPPAAIVMTHGHFDHVGALHDLLRHWPVPVYAHELELPYLTGEAAYPFPDPTVGGAMSLLSPAFLPGPYDFRPQVRRLPEGRLPHVHGWQWLHTPGHTPGHVSLWRDSDRTLVVGDAFVTTPQQTVRGALLNDPMQVQGPPPYYTPNWEEARASVQNLAGLQPELAATGHGHPMSGERLRRELDALARTFDAEARPQRGWYLSHPVPTERRGAGDPDPMRTLFLGGLGAAAAAWLWLRR</sequence>
<dbReference type="SMART" id="SM00849">
    <property type="entry name" value="Lactamase_B"/>
    <property type="match status" value="1"/>
</dbReference>
<dbReference type="EMBL" id="CP002536">
    <property type="protein sequence ID" value="ADY26601.1"/>
    <property type="molecule type" value="Genomic_DNA"/>
</dbReference>
<evidence type="ECO:0000259" key="1">
    <source>
        <dbReference type="SMART" id="SM00849"/>
    </source>
</evidence>
<proteinExistence type="predicted"/>
<organism evidence="2 3">
    <name type="scientific">Deinococcus proteolyticus (strain ATCC 35074 / DSM 20540 / JCM 6276 / NBRC 101906 / NCIMB 13154 / VKM Ac-1939 / CCM 2703 / MRP)</name>
    <dbReference type="NCBI Taxonomy" id="693977"/>
    <lineage>
        <taxon>Bacteria</taxon>
        <taxon>Thermotogati</taxon>
        <taxon>Deinococcota</taxon>
        <taxon>Deinococci</taxon>
        <taxon>Deinococcales</taxon>
        <taxon>Deinococcaceae</taxon>
        <taxon>Deinococcus</taxon>
    </lineage>
</organism>
<accession>F0RJN1</accession>
<dbReference type="AlphaFoldDB" id="F0RJN1"/>
<protein>
    <submittedName>
        <fullName evidence="2">Beta-lactamase domain protein</fullName>
    </submittedName>
</protein>